<dbReference type="RefSeq" id="XP_007915307.1">
    <property type="nucleotide sequence ID" value="XM_007917116.1"/>
</dbReference>
<dbReference type="HOGENOM" id="CLU_1355504_0_0_1"/>
<dbReference type="SUPFAM" id="SSF81383">
    <property type="entry name" value="F-box domain"/>
    <property type="match status" value="1"/>
</dbReference>
<dbReference type="InterPro" id="IPR036047">
    <property type="entry name" value="F-box-like_dom_sf"/>
</dbReference>
<feature type="domain" description="F-box" evidence="1">
    <location>
        <begin position="2"/>
        <end position="34"/>
    </location>
</feature>
<dbReference type="KEGG" id="tmn:UCRPA7_4564"/>
<evidence type="ECO:0000313" key="2">
    <source>
        <dbReference type="EMBL" id="EON99904.1"/>
    </source>
</evidence>
<proteinExistence type="predicted"/>
<dbReference type="InterPro" id="IPR001810">
    <property type="entry name" value="F-box_dom"/>
</dbReference>
<dbReference type="EMBL" id="KB933121">
    <property type="protein sequence ID" value="EON99904.1"/>
    <property type="molecule type" value="Genomic_DNA"/>
</dbReference>
<dbReference type="OrthoDB" id="4986826at2759"/>
<name>R8BKU1_PHAM7</name>
<dbReference type="eggNOG" id="ENOG502RHR6">
    <property type="taxonomic scope" value="Eukaryota"/>
</dbReference>
<sequence length="202" mass="22630">MDSLPPELLSHILLCLPRDCYPVARRTCHAFNAVLAPPLFSHLRGFLDLRAAEDRLARGTNNPLLRPVTIWSPESWPPPDMVLSTYFLSALYSALTHQPCGRELDGETFGALVGLGGLTGGKLRRVQFMYEMYLEYVDSDVFMLDSRTATTLEMMITYPTRLPEEGVTAAFPDDDDDNDERNVIGEVIREGIIAGTEDFMDK</sequence>
<protein>
    <submittedName>
        <fullName evidence="2">Putative cyclin-like f-box protein</fullName>
    </submittedName>
</protein>
<dbReference type="Pfam" id="PF00646">
    <property type="entry name" value="F-box"/>
    <property type="match status" value="1"/>
</dbReference>
<evidence type="ECO:0000259" key="1">
    <source>
        <dbReference type="Pfam" id="PF00646"/>
    </source>
</evidence>
<accession>R8BKU1</accession>
<dbReference type="Proteomes" id="UP000014074">
    <property type="component" value="Unassembled WGS sequence"/>
</dbReference>
<dbReference type="GeneID" id="19325027"/>
<organism evidence="2 3">
    <name type="scientific">Phaeoacremonium minimum (strain UCR-PA7)</name>
    <name type="common">Esca disease fungus</name>
    <name type="synonym">Togninia minima</name>
    <dbReference type="NCBI Taxonomy" id="1286976"/>
    <lineage>
        <taxon>Eukaryota</taxon>
        <taxon>Fungi</taxon>
        <taxon>Dikarya</taxon>
        <taxon>Ascomycota</taxon>
        <taxon>Pezizomycotina</taxon>
        <taxon>Sordariomycetes</taxon>
        <taxon>Sordariomycetidae</taxon>
        <taxon>Togniniales</taxon>
        <taxon>Togniniaceae</taxon>
        <taxon>Phaeoacremonium</taxon>
    </lineage>
</organism>
<gene>
    <name evidence="2" type="ORF">UCRPA7_4564</name>
</gene>
<evidence type="ECO:0000313" key="3">
    <source>
        <dbReference type="Proteomes" id="UP000014074"/>
    </source>
</evidence>
<keyword evidence="3" id="KW-1185">Reference proteome</keyword>
<reference evidence="3" key="1">
    <citation type="journal article" date="2013" name="Genome Announc.">
        <title>Draft genome sequence of the ascomycete Phaeoacremonium aleophilum strain UCR-PA7, a causal agent of the esca disease complex in grapevines.</title>
        <authorList>
            <person name="Blanco-Ulate B."/>
            <person name="Rolshausen P."/>
            <person name="Cantu D."/>
        </authorList>
    </citation>
    <scope>NUCLEOTIDE SEQUENCE [LARGE SCALE GENOMIC DNA]</scope>
    <source>
        <strain evidence="3">UCR-PA7</strain>
    </source>
</reference>
<dbReference type="AlphaFoldDB" id="R8BKU1"/>